<sequence>MCILRLLMLRPAYHQHHCVSLSSLLASLYLTQRRQTTTGQPQRSNTCITAHTPRLQAEHSPAPVIFFGNIVLKGIVHARRLKLVCIRRSGFRSLWLFREAYSPTRAYANTSREYVKFN</sequence>
<evidence type="ECO:0000313" key="1">
    <source>
        <dbReference type="EMBL" id="KAH0550401.1"/>
    </source>
</evidence>
<name>A0AAV7IH79_COTGL</name>
<evidence type="ECO:0000313" key="2">
    <source>
        <dbReference type="Proteomes" id="UP000826195"/>
    </source>
</evidence>
<gene>
    <name evidence="1" type="ORF">KQX54_019178</name>
</gene>
<comment type="caution">
    <text evidence="1">The sequence shown here is derived from an EMBL/GenBank/DDBJ whole genome shotgun (WGS) entry which is preliminary data.</text>
</comment>
<keyword evidence="2" id="KW-1185">Reference proteome</keyword>
<evidence type="ECO:0008006" key="3">
    <source>
        <dbReference type="Google" id="ProtNLM"/>
    </source>
</evidence>
<organism evidence="1 2">
    <name type="scientific">Cotesia glomerata</name>
    <name type="common">Lepidopteran parasitic wasp</name>
    <name type="synonym">Apanteles glomeratus</name>
    <dbReference type="NCBI Taxonomy" id="32391"/>
    <lineage>
        <taxon>Eukaryota</taxon>
        <taxon>Metazoa</taxon>
        <taxon>Ecdysozoa</taxon>
        <taxon>Arthropoda</taxon>
        <taxon>Hexapoda</taxon>
        <taxon>Insecta</taxon>
        <taxon>Pterygota</taxon>
        <taxon>Neoptera</taxon>
        <taxon>Endopterygota</taxon>
        <taxon>Hymenoptera</taxon>
        <taxon>Apocrita</taxon>
        <taxon>Ichneumonoidea</taxon>
        <taxon>Braconidae</taxon>
        <taxon>Microgastrinae</taxon>
        <taxon>Cotesia</taxon>
    </lineage>
</organism>
<protein>
    <recommendedName>
        <fullName evidence="3">Secreted protein</fullName>
    </recommendedName>
</protein>
<dbReference type="Proteomes" id="UP000826195">
    <property type="component" value="Unassembled WGS sequence"/>
</dbReference>
<accession>A0AAV7IH79</accession>
<dbReference type="EMBL" id="JAHXZJ010001864">
    <property type="protein sequence ID" value="KAH0550401.1"/>
    <property type="molecule type" value="Genomic_DNA"/>
</dbReference>
<proteinExistence type="predicted"/>
<reference evidence="1 2" key="1">
    <citation type="journal article" date="2021" name="J. Hered.">
        <title>A chromosome-level genome assembly of the parasitoid wasp, Cotesia glomerata (Hymenoptera: Braconidae).</title>
        <authorList>
            <person name="Pinto B.J."/>
            <person name="Weis J.J."/>
            <person name="Gamble T."/>
            <person name="Ode P.J."/>
            <person name="Paul R."/>
            <person name="Zaspel J.M."/>
        </authorList>
    </citation>
    <scope>NUCLEOTIDE SEQUENCE [LARGE SCALE GENOMIC DNA]</scope>
    <source>
        <strain evidence="1">CgM1</strain>
    </source>
</reference>
<dbReference type="AlphaFoldDB" id="A0AAV7IH79"/>